<feature type="signal peptide" evidence="2">
    <location>
        <begin position="1"/>
        <end position="24"/>
    </location>
</feature>
<name>A0A6M8B5T3_9ACTO</name>
<evidence type="ECO:0000256" key="1">
    <source>
        <dbReference type="SAM" id="MobiDB-lite"/>
    </source>
</evidence>
<organism evidence="4 5">
    <name type="scientific">Actinomyces marmotae</name>
    <dbReference type="NCBI Taxonomy" id="2737173"/>
    <lineage>
        <taxon>Bacteria</taxon>
        <taxon>Bacillati</taxon>
        <taxon>Actinomycetota</taxon>
        <taxon>Actinomycetes</taxon>
        <taxon>Actinomycetales</taxon>
        <taxon>Actinomycetaceae</taxon>
        <taxon>Actinomyces</taxon>
    </lineage>
</organism>
<evidence type="ECO:0000259" key="3">
    <source>
        <dbReference type="Pfam" id="PF24837"/>
    </source>
</evidence>
<dbReference type="KEGG" id="amam:HPC72_06560"/>
<dbReference type="EMBL" id="CP053642">
    <property type="protein sequence ID" value="QKD79940.1"/>
    <property type="molecule type" value="Genomic_DNA"/>
</dbReference>
<reference evidence="4 5" key="1">
    <citation type="submission" date="2020-05" db="EMBL/GenBank/DDBJ databases">
        <title>Actinomyces sp. zg-325.</title>
        <authorList>
            <person name="Yang C."/>
        </authorList>
    </citation>
    <scope>NUCLEOTIDE SEQUENCE [LARGE SCALE GENOMIC DNA]</scope>
    <source>
        <strain evidence="5">zg-325</strain>
    </source>
</reference>
<dbReference type="AlphaFoldDB" id="A0A6M8B5T3"/>
<proteinExistence type="predicted"/>
<feature type="chain" id="PRO_5039065110" description="AMIN-like domain-containing protein" evidence="2">
    <location>
        <begin position="25"/>
        <end position="233"/>
    </location>
</feature>
<dbReference type="Pfam" id="PF24837">
    <property type="entry name" value="AMIN-like"/>
    <property type="match status" value="1"/>
</dbReference>
<keyword evidence="2" id="KW-0732">Signal</keyword>
<feature type="region of interest" description="Disordered" evidence="1">
    <location>
        <begin position="27"/>
        <end position="72"/>
    </location>
</feature>
<evidence type="ECO:0000256" key="2">
    <source>
        <dbReference type="SAM" id="SignalP"/>
    </source>
</evidence>
<dbReference type="InterPro" id="IPR056303">
    <property type="entry name" value="AMIN-like"/>
</dbReference>
<dbReference type="RefSeq" id="WP_159523457.1">
    <property type="nucleotide sequence ID" value="NZ_CP053642.1"/>
</dbReference>
<feature type="compositionally biased region" description="Low complexity" evidence="1">
    <location>
        <begin position="39"/>
        <end position="72"/>
    </location>
</feature>
<evidence type="ECO:0000313" key="5">
    <source>
        <dbReference type="Proteomes" id="UP000504752"/>
    </source>
</evidence>
<dbReference type="PROSITE" id="PS51257">
    <property type="entry name" value="PROKAR_LIPOPROTEIN"/>
    <property type="match status" value="1"/>
</dbReference>
<sequence>MTTAPSRRIFTASGLVSLSSLALASCGSAADPAPPTPSAPDAAPATSAAADGAAATGPTSTGPTSTGEPLPTATTIATASESSATGADALWVETGSAQAASDAASLLVTGVRTGTHEDYDRVVVDLSGEGTPGWRADWVADAGTQGKGDPIQPSGDHILRIFGTGARMPFTAEEIASVQKTLSAEVGMPAIASVYYDPTVEAQYQLVLGTTSRSYRIFALNSPTRLVVDVKHP</sequence>
<feature type="domain" description="AMIN-like" evidence="3">
    <location>
        <begin position="107"/>
        <end position="232"/>
    </location>
</feature>
<dbReference type="Proteomes" id="UP000504752">
    <property type="component" value="Chromosome"/>
</dbReference>
<accession>A0A6M8B5T3</accession>
<keyword evidence="5" id="KW-1185">Reference proteome</keyword>
<gene>
    <name evidence="4" type="ORF">HPC72_06560</name>
</gene>
<evidence type="ECO:0000313" key="4">
    <source>
        <dbReference type="EMBL" id="QKD79940.1"/>
    </source>
</evidence>
<protein>
    <recommendedName>
        <fullName evidence="3">AMIN-like domain-containing protein</fullName>
    </recommendedName>
</protein>